<proteinExistence type="predicted"/>
<dbReference type="InterPro" id="IPR023214">
    <property type="entry name" value="HAD_sf"/>
</dbReference>
<keyword evidence="2" id="KW-1185">Reference proteome</keyword>
<dbReference type="NCBIfam" id="TIGR01509">
    <property type="entry name" value="HAD-SF-IA-v3"/>
    <property type="match status" value="1"/>
</dbReference>
<comment type="caution">
    <text evidence="1">The sequence shown here is derived from an EMBL/GenBank/DDBJ whole genome shotgun (WGS) entry which is preliminary data.</text>
</comment>
<dbReference type="GO" id="GO:0016787">
    <property type="term" value="F:hydrolase activity"/>
    <property type="evidence" value="ECO:0007669"/>
    <property type="project" value="UniProtKB-KW"/>
</dbReference>
<reference evidence="2" key="1">
    <citation type="journal article" date="2019" name="Int. J. Syst. Evol. Microbiol.">
        <title>The Global Catalogue of Microorganisms (GCM) 10K type strain sequencing project: providing services to taxonomists for standard genome sequencing and annotation.</title>
        <authorList>
            <consortium name="The Broad Institute Genomics Platform"/>
            <consortium name="The Broad Institute Genome Sequencing Center for Infectious Disease"/>
            <person name="Wu L."/>
            <person name="Ma J."/>
        </authorList>
    </citation>
    <scope>NUCLEOTIDE SEQUENCE [LARGE SCALE GENOMIC DNA]</scope>
    <source>
        <strain evidence="2">CGMCC 1.19061</strain>
    </source>
</reference>
<dbReference type="EMBL" id="JBHSGT010000020">
    <property type="protein sequence ID" value="MFC4709640.1"/>
    <property type="molecule type" value="Genomic_DNA"/>
</dbReference>
<dbReference type="InterPro" id="IPR006439">
    <property type="entry name" value="HAD-SF_hydro_IA"/>
</dbReference>
<dbReference type="SUPFAM" id="SSF56784">
    <property type="entry name" value="HAD-like"/>
    <property type="match status" value="1"/>
</dbReference>
<dbReference type="Gene3D" id="1.10.150.240">
    <property type="entry name" value="Putative phosphatase, domain 2"/>
    <property type="match status" value="1"/>
</dbReference>
<dbReference type="Proteomes" id="UP001596026">
    <property type="component" value="Unassembled WGS sequence"/>
</dbReference>
<dbReference type="InterPro" id="IPR041492">
    <property type="entry name" value="HAD_2"/>
</dbReference>
<dbReference type="InterPro" id="IPR050155">
    <property type="entry name" value="HAD-like_hydrolase_sf"/>
</dbReference>
<dbReference type="Gene3D" id="3.40.50.1000">
    <property type="entry name" value="HAD superfamily/HAD-like"/>
    <property type="match status" value="1"/>
</dbReference>
<dbReference type="RefSeq" id="WP_379963769.1">
    <property type="nucleotide sequence ID" value="NZ_JBHSGT010000020.1"/>
</dbReference>
<dbReference type="PANTHER" id="PTHR43434">
    <property type="entry name" value="PHOSPHOGLYCOLATE PHOSPHATASE"/>
    <property type="match status" value="1"/>
</dbReference>
<evidence type="ECO:0000313" key="1">
    <source>
        <dbReference type="EMBL" id="MFC4709640.1"/>
    </source>
</evidence>
<sequence>MFKNFIWDFDGTLYDTYPVMLDSIIQSLKQDFAIDGDRKRIYYLLKSESSKAVAQEYGLDFDLFTTAFKKIENQDPRQSLPFAGAIEVLETIRNQHGRNFILTHRTLKSTETMLVQDGFHDLITEIVGSDQDFPRKPDPTSLNYFLNKYGMDPNETVMVGDRKLDIEAGKNAGVATIFFDVEALLDDMQADYRVFSMNDILKILQR</sequence>
<dbReference type="SFLD" id="SFLDG01129">
    <property type="entry name" value="C1.5:_HAD__Beta-PGM__Phosphata"/>
    <property type="match status" value="1"/>
</dbReference>
<dbReference type="PANTHER" id="PTHR43434:SF25">
    <property type="entry name" value="PHOSPHOGLYCOLATE PHOSPHATASE"/>
    <property type="match status" value="1"/>
</dbReference>
<accession>A0ABV9M412</accession>
<organism evidence="1 2">
    <name type="scientific">Enterococcus eurekensis</name>
    <dbReference type="NCBI Taxonomy" id="1159753"/>
    <lineage>
        <taxon>Bacteria</taxon>
        <taxon>Bacillati</taxon>
        <taxon>Bacillota</taxon>
        <taxon>Bacilli</taxon>
        <taxon>Lactobacillales</taxon>
        <taxon>Enterococcaceae</taxon>
        <taxon>Enterococcus</taxon>
    </lineage>
</organism>
<dbReference type="SFLD" id="SFLDS00003">
    <property type="entry name" value="Haloacid_Dehalogenase"/>
    <property type="match status" value="1"/>
</dbReference>
<dbReference type="Pfam" id="PF13419">
    <property type="entry name" value="HAD_2"/>
    <property type="match status" value="1"/>
</dbReference>
<dbReference type="InterPro" id="IPR023198">
    <property type="entry name" value="PGP-like_dom2"/>
</dbReference>
<name>A0ABV9M412_9ENTE</name>
<dbReference type="InterPro" id="IPR036412">
    <property type="entry name" value="HAD-like_sf"/>
</dbReference>
<evidence type="ECO:0000313" key="2">
    <source>
        <dbReference type="Proteomes" id="UP001596026"/>
    </source>
</evidence>
<gene>
    <name evidence="1" type="ORF">ACFO3L_03210</name>
</gene>
<dbReference type="NCBIfam" id="TIGR01549">
    <property type="entry name" value="HAD-SF-IA-v1"/>
    <property type="match status" value="1"/>
</dbReference>
<keyword evidence="1" id="KW-0378">Hydrolase</keyword>
<protein>
    <submittedName>
        <fullName evidence="1">HAD-IA family hydrolase</fullName>
    </submittedName>
</protein>